<sequence>MQIITGKYYANILDQLDAKIHKKRPGLKKKQKSSFTRATHLNTRNVGDGKTGGFGAQFALTSPNSSDLSPSDFHLFPNLKKSVSWTCFVSSEEVERALDEYFHSLLDSHIRKEY</sequence>
<evidence type="ECO:0000256" key="1">
    <source>
        <dbReference type="SAM" id="MobiDB-lite"/>
    </source>
</evidence>
<name>A0A8X6SM68_TRICX</name>
<feature type="region of interest" description="Disordered" evidence="1">
    <location>
        <begin position="27"/>
        <end position="50"/>
    </location>
</feature>
<reference evidence="2" key="1">
    <citation type="submission" date="2020-08" db="EMBL/GenBank/DDBJ databases">
        <title>Multicomponent nature underlies the extraordinary mechanical properties of spider dragline silk.</title>
        <authorList>
            <person name="Kono N."/>
            <person name="Nakamura H."/>
            <person name="Mori M."/>
            <person name="Yoshida Y."/>
            <person name="Ohtoshi R."/>
            <person name="Malay A.D."/>
            <person name="Moran D.A.P."/>
            <person name="Tomita M."/>
            <person name="Numata K."/>
            <person name="Arakawa K."/>
        </authorList>
    </citation>
    <scope>NUCLEOTIDE SEQUENCE</scope>
</reference>
<accession>A0A8X6SM68</accession>
<dbReference type="AlphaFoldDB" id="A0A8X6SM68"/>
<protein>
    <submittedName>
        <fullName evidence="2">Uncharacterized protein</fullName>
    </submittedName>
</protein>
<comment type="caution">
    <text evidence="2">The sequence shown here is derived from an EMBL/GenBank/DDBJ whole genome shotgun (WGS) entry which is preliminary data.</text>
</comment>
<dbReference type="InterPro" id="IPR036397">
    <property type="entry name" value="RNaseH_sf"/>
</dbReference>
<evidence type="ECO:0000313" key="3">
    <source>
        <dbReference type="Proteomes" id="UP000887159"/>
    </source>
</evidence>
<dbReference type="GO" id="GO:0003676">
    <property type="term" value="F:nucleic acid binding"/>
    <property type="evidence" value="ECO:0007669"/>
    <property type="project" value="InterPro"/>
</dbReference>
<proteinExistence type="predicted"/>
<evidence type="ECO:0000313" key="2">
    <source>
        <dbReference type="EMBL" id="GFY14701.1"/>
    </source>
</evidence>
<dbReference type="Proteomes" id="UP000887159">
    <property type="component" value="Unassembled WGS sequence"/>
</dbReference>
<dbReference type="EMBL" id="BMAU01021331">
    <property type="protein sequence ID" value="GFY14701.1"/>
    <property type="molecule type" value="Genomic_DNA"/>
</dbReference>
<feature type="compositionally biased region" description="Polar residues" evidence="1">
    <location>
        <begin position="33"/>
        <end position="45"/>
    </location>
</feature>
<gene>
    <name evidence="2" type="ORF">TNCV_647451</name>
</gene>
<dbReference type="Gene3D" id="3.30.420.10">
    <property type="entry name" value="Ribonuclease H-like superfamily/Ribonuclease H"/>
    <property type="match status" value="1"/>
</dbReference>
<organism evidence="2 3">
    <name type="scientific">Trichonephila clavipes</name>
    <name type="common">Golden silk orbweaver</name>
    <name type="synonym">Nephila clavipes</name>
    <dbReference type="NCBI Taxonomy" id="2585209"/>
    <lineage>
        <taxon>Eukaryota</taxon>
        <taxon>Metazoa</taxon>
        <taxon>Ecdysozoa</taxon>
        <taxon>Arthropoda</taxon>
        <taxon>Chelicerata</taxon>
        <taxon>Arachnida</taxon>
        <taxon>Araneae</taxon>
        <taxon>Araneomorphae</taxon>
        <taxon>Entelegynae</taxon>
        <taxon>Araneoidea</taxon>
        <taxon>Nephilidae</taxon>
        <taxon>Trichonephila</taxon>
    </lineage>
</organism>
<keyword evidence="3" id="KW-1185">Reference proteome</keyword>